<evidence type="ECO:0000256" key="11">
    <source>
        <dbReference type="RuleBase" id="RU004249"/>
    </source>
</evidence>
<comment type="catalytic activity">
    <reaction evidence="9 10">
        <text>L-aspartate + ATP = 4-phospho-L-aspartate + ADP</text>
        <dbReference type="Rhea" id="RHEA:23776"/>
        <dbReference type="ChEBI" id="CHEBI:29991"/>
        <dbReference type="ChEBI" id="CHEBI:30616"/>
        <dbReference type="ChEBI" id="CHEBI:57535"/>
        <dbReference type="ChEBI" id="CHEBI:456216"/>
        <dbReference type="EC" id="2.7.2.4"/>
    </reaction>
</comment>
<proteinExistence type="inferred from homology"/>
<name>A0A976X563_9LACO</name>
<dbReference type="RefSeq" id="WP_260116016.1">
    <property type="nucleotide sequence ID" value="NZ_CP093360.1"/>
</dbReference>
<reference evidence="14" key="1">
    <citation type="journal article" date="2022" name="Int. J. Syst. Evol. Microbiol.">
        <title>Apilactobacillus apisilvae sp. nov., Nicolia spurrieriana gen. nov. sp. nov., Bombilactobacillus folatiphilus sp. nov. and Bombilactobacillus thymidiniphilus sp. nov., four new lactic acid bacterial isolates from stingless bees Tetragonula carbonaria and Austroplebeia australis.</title>
        <authorList>
            <person name="Oliphant S.A."/>
            <person name="Watson-Haigh N.S."/>
            <person name="Sumby K.M."/>
            <person name="Gardner J."/>
            <person name="Groom S."/>
            <person name="Jiranek V."/>
        </authorList>
    </citation>
    <scope>NUCLEOTIDE SEQUENCE</scope>
    <source>
        <strain evidence="14">SGEP1_A5</strain>
    </source>
</reference>
<evidence type="ECO:0000313" key="15">
    <source>
        <dbReference type="Proteomes" id="UP000831181"/>
    </source>
</evidence>
<dbReference type="GO" id="GO:0009090">
    <property type="term" value="P:homoserine biosynthetic process"/>
    <property type="evidence" value="ECO:0007669"/>
    <property type="project" value="TreeGrafter"/>
</dbReference>
<dbReference type="EMBL" id="CP093360">
    <property type="protein sequence ID" value="UQS86207.1"/>
    <property type="molecule type" value="Genomic_DNA"/>
</dbReference>
<dbReference type="GO" id="GO:0019877">
    <property type="term" value="P:diaminopimelate biosynthetic process"/>
    <property type="evidence" value="ECO:0007669"/>
    <property type="project" value="UniProtKB-KW"/>
</dbReference>
<dbReference type="Gene3D" id="3.40.1160.10">
    <property type="entry name" value="Acetylglutamate kinase-like"/>
    <property type="match status" value="1"/>
</dbReference>
<dbReference type="AlphaFoldDB" id="A0A976X563"/>
<geneLocation type="plasmid" evidence="14 15">
    <name>p1unnamed</name>
</geneLocation>
<evidence type="ECO:0000259" key="13">
    <source>
        <dbReference type="Pfam" id="PF22468"/>
    </source>
</evidence>
<evidence type="ECO:0000256" key="6">
    <source>
        <dbReference type="ARBA" id="ARBA00022777"/>
    </source>
</evidence>
<dbReference type="GO" id="GO:0009089">
    <property type="term" value="P:lysine biosynthetic process via diaminopimelate"/>
    <property type="evidence" value="ECO:0007669"/>
    <property type="project" value="TreeGrafter"/>
</dbReference>
<protein>
    <recommendedName>
        <fullName evidence="10">Aspartokinase</fullName>
        <ecNumber evidence="10">2.7.2.4</ecNumber>
    </recommendedName>
</protein>
<evidence type="ECO:0000256" key="10">
    <source>
        <dbReference type="RuleBase" id="RU003448"/>
    </source>
</evidence>
<evidence type="ECO:0000256" key="7">
    <source>
        <dbReference type="ARBA" id="ARBA00022840"/>
    </source>
</evidence>
<dbReference type="Pfam" id="PF22468">
    <property type="entry name" value="ACT_9"/>
    <property type="match status" value="1"/>
</dbReference>
<keyword evidence="5" id="KW-0547">Nucleotide-binding</keyword>
<dbReference type="Gene3D" id="3.30.2130.10">
    <property type="entry name" value="VC0802-like"/>
    <property type="match status" value="1"/>
</dbReference>
<evidence type="ECO:0000256" key="8">
    <source>
        <dbReference type="ARBA" id="ARBA00022915"/>
    </source>
</evidence>
<keyword evidence="8" id="KW-0220">Diaminopimelate biosynthesis</keyword>
<accession>A0A976X563</accession>
<dbReference type="InterPro" id="IPR045865">
    <property type="entry name" value="ACT-like_dom_sf"/>
</dbReference>
<keyword evidence="4 10" id="KW-0808">Transferase</keyword>
<dbReference type="GO" id="GO:0004072">
    <property type="term" value="F:aspartate kinase activity"/>
    <property type="evidence" value="ECO:0007669"/>
    <property type="project" value="UniProtKB-EC"/>
</dbReference>
<comment type="similarity">
    <text evidence="3 10">Belongs to the aspartokinase family.</text>
</comment>
<evidence type="ECO:0000313" key="14">
    <source>
        <dbReference type="EMBL" id="UQS86207.1"/>
    </source>
</evidence>
<dbReference type="KEGG" id="lbe:MOO44_00780"/>
<feature type="domain" description="Aspartate/glutamate/uridylate kinase" evidence="12">
    <location>
        <begin position="1"/>
        <end position="260"/>
    </location>
</feature>
<sequence length="445" mass="49223">MIVAKFGGSSMADADQFKKVRQILNQNPKRRIAVVSAAGKGVNNPVKLTDQLIQIYNLIQAGEDYADQLNEVWHRIETIVNELDLSLSIHEELAAIAQNVQHMTYAELVSRGEYLTAKLLANYLGWPMIDSADFLVLNAGQVDYQQSRQRLLELGKHIEHCVISGFYGVDAENNITLLPRGGGDTSGAVVANLVNANCYENWTDTNGILAVDPRIVANPDKIDVLSYDELQELSYLGVKVFNEEAIQPVRMKQIPIRIMNTNQPQLGGTFVVTNKKNVADASTIAGVAGKQNQVILTVKKYQLSNSVNAIIDLIKVVNAFHFKSTYSLSGDSINFVLSGHIDQSTLDQLVTQIKNDIAPDAISLKTGVAKIAVVSESFYGRPKLVGKMIDLLESNGIRVQQVIQTSTDIKVVFGIANQDYQRAIKCLYQQFFRSSQVDARMIMNY</sequence>
<keyword evidence="11" id="KW-0028">Amino-acid biosynthesis</keyword>
<dbReference type="PROSITE" id="PS00324">
    <property type="entry name" value="ASPARTOKINASE"/>
    <property type="match status" value="1"/>
</dbReference>
<dbReference type="GO" id="GO:0005829">
    <property type="term" value="C:cytosol"/>
    <property type="evidence" value="ECO:0007669"/>
    <property type="project" value="TreeGrafter"/>
</dbReference>
<dbReference type="InterPro" id="IPR054352">
    <property type="entry name" value="ACT_Aspartokinase"/>
</dbReference>
<evidence type="ECO:0000256" key="3">
    <source>
        <dbReference type="ARBA" id="ARBA00010122"/>
    </source>
</evidence>
<dbReference type="InterPro" id="IPR018042">
    <property type="entry name" value="Aspartate_kinase_CS"/>
</dbReference>
<organism evidence="14 15">
    <name type="scientific">Nicoliella spurrieriana</name>
    <dbReference type="NCBI Taxonomy" id="2925830"/>
    <lineage>
        <taxon>Bacteria</taxon>
        <taxon>Bacillati</taxon>
        <taxon>Bacillota</taxon>
        <taxon>Bacilli</taxon>
        <taxon>Lactobacillales</taxon>
        <taxon>Lactobacillaceae</taxon>
        <taxon>Nicoliella</taxon>
    </lineage>
</organism>
<evidence type="ECO:0000256" key="9">
    <source>
        <dbReference type="ARBA" id="ARBA00047872"/>
    </source>
</evidence>
<keyword evidence="15" id="KW-1185">Reference proteome</keyword>
<comment type="pathway">
    <text evidence="2 11">Amino-acid biosynthesis; L-lysine biosynthesis via DAP pathway; (S)-tetrahydrodipicolinate from L-aspartate: step 1/4.</text>
</comment>
<dbReference type="PANTHER" id="PTHR21499:SF67">
    <property type="entry name" value="ASPARTOKINASE 3"/>
    <property type="match status" value="1"/>
</dbReference>
<feature type="domain" description="Aspartokinase ACT" evidence="13">
    <location>
        <begin position="371"/>
        <end position="431"/>
    </location>
</feature>
<dbReference type="SUPFAM" id="SSF55021">
    <property type="entry name" value="ACT-like"/>
    <property type="match status" value="1"/>
</dbReference>
<dbReference type="SUPFAM" id="SSF53633">
    <property type="entry name" value="Carbamate kinase-like"/>
    <property type="match status" value="1"/>
</dbReference>
<gene>
    <name evidence="14" type="ORF">MOO44_00780</name>
</gene>
<comment type="function">
    <text evidence="1">Catalyzes the phosphorylation of the beta-carboxyl group of aspartic acid with ATP to yield 4-phospho-L-aspartate, which is involved in the branched biosynthetic pathway leading to the biosynthesis of amino acids threonine, isoleucine and methionine.</text>
</comment>
<keyword evidence="14" id="KW-0614">Plasmid</keyword>
<dbReference type="Pfam" id="PF00696">
    <property type="entry name" value="AA_kinase"/>
    <property type="match status" value="1"/>
</dbReference>
<keyword evidence="7" id="KW-0067">ATP-binding</keyword>
<dbReference type="InterPro" id="IPR001048">
    <property type="entry name" value="Asp/Glu/Uridylate_kinase"/>
</dbReference>
<dbReference type="InterPro" id="IPR036393">
    <property type="entry name" value="AceGlu_kinase-like_sf"/>
</dbReference>
<dbReference type="EC" id="2.7.2.4" evidence="10"/>
<dbReference type="GO" id="GO:0005524">
    <property type="term" value="F:ATP binding"/>
    <property type="evidence" value="ECO:0007669"/>
    <property type="project" value="UniProtKB-KW"/>
</dbReference>
<comment type="pathway">
    <text evidence="11">Amino-acid biosynthesis; L-threonine biosynthesis; L-threonine from L-aspartate: step 1/5.</text>
</comment>
<dbReference type="InterPro" id="IPR001341">
    <property type="entry name" value="Asp_kinase"/>
</dbReference>
<keyword evidence="6 10" id="KW-0418">Kinase</keyword>
<evidence type="ECO:0000259" key="12">
    <source>
        <dbReference type="Pfam" id="PF00696"/>
    </source>
</evidence>
<dbReference type="NCBIfam" id="TIGR00657">
    <property type="entry name" value="asp_kinases"/>
    <property type="match status" value="1"/>
</dbReference>
<comment type="pathway">
    <text evidence="11">Amino-acid biosynthesis; L-methionine biosynthesis via de novo pathway; L-homoserine from L-aspartate: step 1/3.</text>
</comment>
<evidence type="ECO:0000256" key="1">
    <source>
        <dbReference type="ARBA" id="ARBA00003121"/>
    </source>
</evidence>
<evidence type="ECO:0000256" key="5">
    <source>
        <dbReference type="ARBA" id="ARBA00022741"/>
    </source>
</evidence>
<evidence type="ECO:0000256" key="4">
    <source>
        <dbReference type="ARBA" id="ARBA00022679"/>
    </source>
</evidence>
<dbReference type="Proteomes" id="UP000831181">
    <property type="component" value="Plasmid p1unnamed"/>
</dbReference>
<dbReference type="PANTHER" id="PTHR21499">
    <property type="entry name" value="ASPARTATE KINASE"/>
    <property type="match status" value="1"/>
</dbReference>
<evidence type="ECO:0000256" key="2">
    <source>
        <dbReference type="ARBA" id="ARBA00004766"/>
    </source>
</evidence>